<keyword evidence="1" id="KW-0378">Hydrolase</keyword>
<proteinExistence type="predicted"/>
<dbReference type="Pfam" id="PF08530">
    <property type="entry name" value="PepX_C"/>
    <property type="match status" value="1"/>
</dbReference>
<comment type="caution">
    <text evidence="3">The sequence shown here is derived from an EMBL/GenBank/DDBJ whole genome shotgun (WGS) entry which is preliminary data.</text>
</comment>
<dbReference type="InterPro" id="IPR008979">
    <property type="entry name" value="Galactose-bd-like_sf"/>
</dbReference>
<organism evidence="3 4">
    <name type="scientific">Spongiactinospora rosea</name>
    <dbReference type="NCBI Taxonomy" id="2248750"/>
    <lineage>
        <taxon>Bacteria</taxon>
        <taxon>Bacillati</taxon>
        <taxon>Actinomycetota</taxon>
        <taxon>Actinomycetes</taxon>
        <taxon>Streptosporangiales</taxon>
        <taxon>Streptosporangiaceae</taxon>
        <taxon>Spongiactinospora</taxon>
    </lineage>
</organism>
<dbReference type="PANTHER" id="PTHR43056:SF10">
    <property type="entry name" value="COCE_NOND FAMILY, PUTATIVE (AFU_ORTHOLOGUE AFUA_7G00600)-RELATED"/>
    <property type="match status" value="1"/>
</dbReference>
<dbReference type="SUPFAM" id="SSF53474">
    <property type="entry name" value="alpha/beta-Hydrolases"/>
    <property type="match status" value="1"/>
</dbReference>
<dbReference type="InterPro" id="IPR000383">
    <property type="entry name" value="Xaa-Pro-like_dom"/>
</dbReference>
<dbReference type="Proteomes" id="UP000253303">
    <property type="component" value="Unassembled WGS sequence"/>
</dbReference>
<dbReference type="SMART" id="SM00939">
    <property type="entry name" value="PepX_C"/>
    <property type="match status" value="1"/>
</dbReference>
<evidence type="ECO:0000259" key="2">
    <source>
        <dbReference type="SMART" id="SM00939"/>
    </source>
</evidence>
<evidence type="ECO:0000313" key="3">
    <source>
        <dbReference type="EMBL" id="RBQ20644.1"/>
    </source>
</evidence>
<dbReference type="RefSeq" id="WP_147267892.1">
    <property type="nucleotide sequence ID" value="NZ_QMEY01000002.1"/>
</dbReference>
<name>A0A366M4W2_9ACTN</name>
<dbReference type="InterPro" id="IPR050585">
    <property type="entry name" value="Xaa-Pro_dipeptidyl-ppase/CocE"/>
</dbReference>
<evidence type="ECO:0000256" key="1">
    <source>
        <dbReference type="ARBA" id="ARBA00022801"/>
    </source>
</evidence>
<evidence type="ECO:0000313" key="4">
    <source>
        <dbReference type="Proteomes" id="UP000253303"/>
    </source>
</evidence>
<dbReference type="PANTHER" id="PTHR43056">
    <property type="entry name" value="PEPTIDASE S9 PROLYL OLIGOPEPTIDASE"/>
    <property type="match status" value="1"/>
</dbReference>
<dbReference type="InterPro" id="IPR013736">
    <property type="entry name" value="Xaa-Pro_dipept_C"/>
</dbReference>
<dbReference type="OrthoDB" id="5240615at2"/>
<dbReference type="GO" id="GO:0008239">
    <property type="term" value="F:dipeptidyl-peptidase activity"/>
    <property type="evidence" value="ECO:0007669"/>
    <property type="project" value="InterPro"/>
</dbReference>
<dbReference type="Gene3D" id="1.10.3020.10">
    <property type="entry name" value="alpha-amino acid ester hydrolase ( Helical cap domain)"/>
    <property type="match status" value="1"/>
</dbReference>
<dbReference type="SUPFAM" id="SSF49785">
    <property type="entry name" value="Galactose-binding domain-like"/>
    <property type="match status" value="1"/>
</dbReference>
<dbReference type="InterPro" id="IPR029058">
    <property type="entry name" value="AB_hydrolase_fold"/>
</dbReference>
<dbReference type="Gene3D" id="2.60.120.260">
    <property type="entry name" value="Galactose-binding domain-like"/>
    <property type="match status" value="1"/>
</dbReference>
<dbReference type="Pfam" id="PF02129">
    <property type="entry name" value="Peptidase_S15"/>
    <property type="match status" value="1"/>
</dbReference>
<keyword evidence="4" id="KW-1185">Reference proteome</keyword>
<gene>
    <name evidence="3" type="ORF">DP939_06015</name>
</gene>
<dbReference type="AlphaFoldDB" id="A0A366M4W2"/>
<dbReference type="EMBL" id="QMEY01000002">
    <property type="protein sequence ID" value="RBQ20644.1"/>
    <property type="molecule type" value="Genomic_DNA"/>
</dbReference>
<accession>A0A366M4W2</accession>
<feature type="domain" description="Xaa-Pro dipeptidyl-peptidase C-terminal" evidence="2">
    <location>
        <begin position="302"/>
        <end position="556"/>
    </location>
</feature>
<protein>
    <submittedName>
        <fullName evidence="3">X-Pro dipeptidyl-peptidase</fullName>
    </submittedName>
</protein>
<dbReference type="Gene3D" id="3.40.50.1820">
    <property type="entry name" value="alpha/beta hydrolase"/>
    <property type="match status" value="1"/>
</dbReference>
<reference evidence="3 4" key="1">
    <citation type="submission" date="2018-06" db="EMBL/GenBank/DDBJ databases">
        <title>Sphaerisporangium craniellae sp. nov., isolated from a marine sponge in the South China Sea.</title>
        <authorList>
            <person name="Li L."/>
        </authorList>
    </citation>
    <scope>NUCLEOTIDE SEQUENCE [LARGE SCALE GENOMIC DNA]</scope>
    <source>
        <strain evidence="3 4">LHW63015</strain>
    </source>
</reference>
<sequence length="561" mass="61101">MDIVVERDVAVPMRDGTVLRADVYRPPGGPYPVLVQRTPYGKEVAQTVVYRHPSWYARRGYIVVVQDTRGRFGSGGVFDPFRHEAADGADTVRWAARLAGGTGQVATYGFSYAGAAQLLAATEQPEGLVCTAPGFTSSDFYEGWTYTGGALNLAFVLSWTLQMLGSQDAVRDGRHTEALAVAKAAGELPGAFGRRPLAEFEELRKAGIDYFFDWLEHDTWDEYWQAVSVRARYDRIIVPQLHFGGWYDTFVEGTLENYARLAEQGAVQRLVIGPWAHVPWSATIGRFDFGEEAHNTLDLAQLEWFEHWLSGRDDEPDSPPVKLFVMGANTWREATAWPPPGTREQRWFLHSSADGGLGANSVSGDGVLDRRNPGDEEPDVFVSIPALPVPSLGGRASADASIVPVGPADQRPVEARNDVLVYTTAPMTELLEVIGTVWLTLYAAIDTPDADWMVKLVDVFPDGTAVNLCDGALRARFSPGGPVKAGEVHTYRIKVGSTAALVAPGHRLRLEIAGSSFPLYDVNPNTGTRPAAAGAFEGRPAAQTVFHDSVRASHLVLPVHS</sequence>
<dbReference type="InterPro" id="IPR005674">
    <property type="entry name" value="CocE/Ser_esterase"/>
</dbReference>
<dbReference type="NCBIfam" id="TIGR00976">
    <property type="entry name" value="CocE_NonD"/>
    <property type="match status" value="1"/>
</dbReference>